<dbReference type="InterPro" id="IPR022380">
    <property type="entry name" value="Glu-Q_tRNA(Asp)_Synthase"/>
</dbReference>
<dbReference type="GO" id="GO:0016874">
    <property type="term" value="F:ligase activity"/>
    <property type="evidence" value="ECO:0007669"/>
    <property type="project" value="UniProtKB-KW"/>
</dbReference>
<sequence>MKSSNWVGRFAPTPSGPLHFGSLVAALGSYLITRSQNGQWLLRIEDLDTPRVVGGATQQIIHTLEMFGFEWDSEIVYQSQRTQLYQQALTQLMRQQRLFCCRCSRQQIKRRNRGFYDGYCRNRILSIDNPNSNGFAVRIKFESGFESFYDEIRGKCHFASPADTQDFVIKRRDKIFAYQLAVVVDDIAQGVNHVVRGADILNSTPRQIYLYSCFQQPSPVYFHLPLVVDQAQQKYSKTKLSPAIKADKATYWLIQALEHLGQQPPDFLSELKPQEVLIWAIDNWNLNKVGTDPKVYQA</sequence>
<dbReference type="HAMAP" id="MF_01428">
    <property type="entry name" value="Glu_Q_tRNA_synth"/>
    <property type="match status" value="1"/>
</dbReference>
<dbReference type="PRINTS" id="PR00987">
    <property type="entry name" value="TRNASYNTHGLU"/>
</dbReference>
<dbReference type="InterPro" id="IPR049940">
    <property type="entry name" value="GluQ/Sye"/>
</dbReference>
<gene>
    <name evidence="1" type="primary">gluQRS</name>
    <name evidence="1" type="ORF">ABVT43_05540</name>
</gene>
<dbReference type="Pfam" id="PF00749">
    <property type="entry name" value="tRNA-synt_1c"/>
    <property type="match status" value="1"/>
</dbReference>
<accession>A0ABV2BRM3</accession>
<dbReference type="EC" id="6.1.1.-" evidence="1"/>
<evidence type="ECO:0000313" key="1">
    <source>
        <dbReference type="EMBL" id="MET1254584.1"/>
    </source>
</evidence>
<dbReference type="PANTHER" id="PTHR43311">
    <property type="entry name" value="GLUTAMATE--TRNA LIGASE"/>
    <property type="match status" value="1"/>
</dbReference>
<dbReference type="Gene3D" id="3.40.50.620">
    <property type="entry name" value="HUPs"/>
    <property type="match status" value="1"/>
</dbReference>
<name>A0ABV2BRM3_9GAMM</name>
<dbReference type="Proteomes" id="UP001548189">
    <property type="component" value="Unassembled WGS sequence"/>
</dbReference>
<organism evidence="1 2">
    <name type="scientific">Aliikangiella maris</name>
    <dbReference type="NCBI Taxonomy" id="3162458"/>
    <lineage>
        <taxon>Bacteria</taxon>
        <taxon>Pseudomonadati</taxon>
        <taxon>Pseudomonadota</taxon>
        <taxon>Gammaproteobacteria</taxon>
        <taxon>Oceanospirillales</taxon>
        <taxon>Pleioneaceae</taxon>
        <taxon>Aliikangiella</taxon>
    </lineage>
</organism>
<proteinExistence type="inferred from homology"/>
<dbReference type="NCBIfam" id="TIGR03838">
    <property type="entry name" value="queuosine_YadB"/>
    <property type="match status" value="1"/>
</dbReference>
<dbReference type="InterPro" id="IPR000924">
    <property type="entry name" value="Glu/Gln-tRNA-synth"/>
</dbReference>
<dbReference type="EMBL" id="JBEVCJ010000004">
    <property type="protein sequence ID" value="MET1254584.1"/>
    <property type="molecule type" value="Genomic_DNA"/>
</dbReference>
<dbReference type="PANTHER" id="PTHR43311:SF1">
    <property type="entry name" value="GLUTAMYL-Q TRNA(ASP) SYNTHETASE"/>
    <property type="match status" value="1"/>
</dbReference>
<keyword evidence="2" id="KW-1185">Reference proteome</keyword>
<evidence type="ECO:0000313" key="2">
    <source>
        <dbReference type="Proteomes" id="UP001548189"/>
    </source>
</evidence>
<protein>
    <submittedName>
        <fullName evidence="1">tRNA glutamyl-Q(34) synthetase GluQRS</fullName>
        <ecNumber evidence="1">6.1.1.-</ecNumber>
    </submittedName>
</protein>
<dbReference type="InterPro" id="IPR014729">
    <property type="entry name" value="Rossmann-like_a/b/a_fold"/>
</dbReference>
<reference evidence="1 2" key="1">
    <citation type="submission" date="2024-06" db="EMBL/GenBank/DDBJ databases">
        <authorList>
            <person name="Li F."/>
        </authorList>
    </citation>
    <scope>NUCLEOTIDE SEQUENCE [LARGE SCALE GENOMIC DNA]</scope>
    <source>
        <strain evidence="1 2">GXAS 311</strain>
    </source>
</reference>
<comment type="caution">
    <text evidence="1">The sequence shown here is derived from an EMBL/GenBank/DDBJ whole genome shotgun (WGS) entry which is preliminary data.</text>
</comment>
<keyword evidence="1" id="KW-0436">Ligase</keyword>
<dbReference type="SUPFAM" id="SSF52374">
    <property type="entry name" value="Nucleotidylyl transferase"/>
    <property type="match status" value="1"/>
</dbReference>
<dbReference type="NCBIfam" id="NF004314">
    <property type="entry name" value="PRK05710.1-3"/>
    <property type="match status" value="1"/>
</dbReference>
<dbReference type="InterPro" id="IPR020058">
    <property type="entry name" value="Glu/Gln-tRNA-synth_Ib_cat-dom"/>
</dbReference>